<dbReference type="GO" id="GO:0031992">
    <property type="term" value="F:energy transducer activity"/>
    <property type="evidence" value="ECO:0007669"/>
    <property type="project" value="TreeGrafter"/>
</dbReference>
<keyword evidence="3" id="KW-0813">Transport</keyword>
<organism evidence="12 13">
    <name type="scientific">Dendrosporobacter quercicolus</name>
    <dbReference type="NCBI Taxonomy" id="146817"/>
    <lineage>
        <taxon>Bacteria</taxon>
        <taxon>Bacillati</taxon>
        <taxon>Bacillota</taxon>
        <taxon>Negativicutes</taxon>
        <taxon>Selenomonadales</taxon>
        <taxon>Sporomusaceae</taxon>
        <taxon>Dendrosporobacter</taxon>
    </lineage>
</organism>
<dbReference type="InterPro" id="IPR051045">
    <property type="entry name" value="TonB-dependent_transducer"/>
</dbReference>
<evidence type="ECO:0000256" key="8">
    <source>
        <dbReference type="ARBA" id="ARBA00022989"/>
    </source>
</evidence>
<feature type="domain" description="TonB C-terminal" evidence="11">
    <location>
        <begin position="144"/>
        <end position="242"/>
    </location>
</feature>
<evidence type="ECO:0000256" key="4">
    <source>
        <dbReference type="ARBA" id="ARBA00022475"/>
    </source>
</evidence>
<dbReference type="GO" id="GO:0055085">
    <property type="term" value="P:transmembrane transport"/>
    <property type="evidence" value="ECO:0007669"/>
    <property type="project" value="InterPro"/>
</dbReference>
<keyword evidence="5" id="KW-0997">Cell inner membrane</keyword>
<evidence type="ECO:0000313" key="12">
    <source>
        <dbReference type="EMBL" id="SDM15423.1"/>
    </source>
</evidence>
<protein>
    <submittedName>
        <fullName evidence="12">Outer membrane transport energization protein TonB</fullName>
    </submittedName>
</protein>
<dbReference type="NCBIfam" id="TIGR01352">
    <property type="entry name" value="tonB_Cterm"/>
    <property type="match status" value="1"/>
</dbReference>
<keyword evidence="7" id="KW-0653">Protein transport</keyword>
<dbReference type="PANTHER" id="PTHR33446">
    <property type="entry name" value="PROTEIN TONB-RELATED"/>
    <property type="match status" value="1"/>
</dbReference>
<keyword evidence="6" id="KW-0812">Transmembrane</keyword>
<sequence>MTAESRFPKAAAISCLIHLFVLAGLGWLAGPFFQQPVIAEQIIELELGVAGQDGPAGGDTGTPPGEQSQPVRRPPHSDQRQTASELPELRPGDSPAPASPEAIATEEAAASGMGNSAGGAVSATAGGGAAGSGGSGGRRGTGGGGLAPPGILSQVEPAYPNEARNAGQAGTVVLRIQVLTNGRTGSISVAASSGYELLDRAAIDAVKRWRFIPAKDRSSGKSVVSYTTLPVVFELMSNNRSAR</sequence>
<dbReference type="PROSITE" id="PS52015">
    <property type="entry name" value="TONB_CTD"/>
    <property type="match status" value="1"/>
</dbReference>
<comment type="similarity">
    <text evidence="2">Belongs to the TonB family.</text>
</comment>
<keyword evidence="9" id="KW-0472">Membrane</keyword>
<reference evidence="12 13" key="1">
    <citation type="submission" date="2016-10" db="EMBL/GenBank/DDBJ databases">
        <authorList>
            <person name="de Groot N.N."/>
        </authorList>
    </citation>
    <scope>NUCLEOTIDE SEQUENCE [LARGE SCALE GENOMIC DNA]</scope>
    <source>
        <strain evidence="12 13">DSM 1736</strain>
    </source>
</reference>
<comment type="subcellular location">
    <subcellularLocation>
        <location evidence="1">Cell inner membrane</location>
        <topology evidence="1">Single-pass membrane protein</topology>
        <orientation evidence="1">Periplasmic side</orientation>
    </subcellularLocation>
</comment>
<name>A0A1G9QWV0_9FIRM</name>
<dbReference type="SUPFAM" id="SSF74653">
    <property type="entry name" value="TolA/TonB C-terminal domain"/>
    <property type="match status" value="1"/>
</dbReference>
<dbReference type="Proteomes" id="UP000214880">
    <property type="component" value="Unassembled WGS sequence"/>
</dbReference>
<dbReference type="Gene3D" id="3.30.1150.10">
    <property type="match status" value="1"/>
</dbReference>
<dbReference type="STRING" id="146817.SAMN04488502_102337"/>
<dbReference type="InterPro" id="IPR037682">
    <property type="entry name" value="TonB_C"/>
</dbReference>
<gene>
    <name evidence="12" type="ORF">SAMN04488502_102337</name>
</gene>
<keyword evidence="4" id="KW-1003">Cell membrane</keyword>
<feature type="compositionally biased region" description="Low complexity" evidence="10">
    <location>
        <begin position="108"/>
        <end position="124"/>
    </location>
</feature>
<keyword evidence="13" id="KW-1185">Reference proteome</keyword>
<proteinExistence type="inferred from homology"/>
<evidence type="ECO:0000256" key="6">
    <source>
        <dbReference type="ARBA" id="ARBA00022692"/>
    </source>
</evidence>
<keyword evidence="8" id="KW-1133">Transmembrane helix</keyword>
<dbReference type="GO" id="GO:0098797">
    <property type="term" value="C:plasma membrane protein complex"/>
    <property type="evidence" value="ECO:0007669"/>
    <property type="project" value="TreeGrafter"/>
</dbReference>
<evidence type="ECO:0000256" key="10">
    <source>
        <dbReference type="SAM" id="MobiDB-lite"/>
    </source>
</evidence>
<feature type="region of interest" description="Disordered" evidence="10">
    <location>
        <begin position="50"/>
        <end position="154"/>
    </location>
</feature>
<dbReference type="InterPro" id="IPR006260">
    <property type="entry name" value="TonB/TolA_C"/>
</dbReference>
<evidence type="ECO:0000256" key="1">
    <source>
        <dbReference type="ARBA" id="ARBA00004383"/>
    </source>
</evidence>
<evidence type="ECO:0000256" key="2">
    <source>
        <dbReference type="ARBA" id="ARBA00006555"/>
    </source>
</evidence>
<accession>A0A1G9QWV0</accession>
<evidence type="ECO:0000256" key="7">
    <source>
        <dbReference type="ARBA" id="ARBA00022927"/>
    </source>
</evidence>
<evidence type="ECO:0000256" key="5">
    <source>
        <dbReference type="ARBA" id="ARBA00022519"/>
    </source>
</evidence>
<dbReference type="AlphaFoldDB" id="A0A1G9QWV0"/>
<dbReference type="PANTHER" id="PTHR33446:SF2">
    <property type="entry name" value="PROTEIN TONB"/>
    <property type="match status" value="1"/>
</dbReference>
<feature type="compositionally biased region" description="Gly residues" evidence="10">
    <location>
        <begin position="125"/>
        <end position="147"/>
    </location>
</feature>
<evidence type="ECO:0000256" key="3">
    <source>
        <dbReference type="ARBA" id="ARBA00022448"/>
    </source>
</evidence>
<dbReference type="Pfam" id="PF03544">
    <property type="entry name" value="TonB_C"/>
    <property type="match status" value="1"/>
</dbReference>
<dbReference type="EMBL" id="FNHB01000002">
    <property type="protein sequence ID" value="SDM15423.1"/>
    <property type="molecule type" value="Genomic_DNA"/>
</dbReference>
<evidence type="ECO:0000259" key="11">
    <source>
        <dbReference type="PROSITE" id="PS52015"/>
    </source>
</evidence>
<evidence type="ECO:0000313" key="13">
    <source>
        <dbReference type="Proteomes" id="UP000214880"/>
    </source>
</evidence>
<dbReference type="GO" id="GO:0015031">
    <property type="term" value="P:protein transport"/>
    <property type="evidence" value="ECO:0007669"/>
    <property type="project" value="UniProtKB-KW"/>
</dbReference>
<evidence type="ECO:0000256" key="9">
    <source>
        <dbReference type="ARBA" id="ARBA00023136"/>
    </source>
</evidence>